<reference evidence="2" key="1">
    <citation type="journal article" date="2018" name="DNA Res.">
        <title>Multiple hybrid de novo genome assembly of finger millet, an orphan allotetraploid crop.</title>
        <authorList>
            <person name="Hatakeyama M."/>
            <person name="Aluri S."/>
            <person name="Balachadran M.T."/>
            <person name="Sivarajan S.R."/>
            <person name="Patrignani A."/>
            <person name="Gruter S."/>
            <person name="Poveda L."/>
            <person name="Shimizu-Inatsugi R."/>
            <person name="Baeten J."/>
            <person name="Francoijs K.J."/>
            <person name="Nataraja K.N."/>
            <person name="Reddy Y.A.N."/>
            <person name="Phadnis S."/>
            <person name="Ravikumar R.L."/>
            <person name="Schlapbach R."/>
            <person name="Sreeman S.M."/>
            <person name="Shimizu K.K."/>
        </authorList>
    </citation>
    <scope>NUCLEOTIDE SEQUENCE</scope>
</reference>
<keyword evidence="3" id="KW-1185">Reference proteome</keyword>
<protein>
    <recommendedName>
        <fullName evidence="1">F-box domain-containing protein</fullName>
    </recommendedName>
</protein>
<name>A0AAV5EPY9_ELECO</name>
<comment type="caution">
    <text evidence="2">The sequence shown here is derived from an EMBL/GenBank/DDBJ whole genome shotgun (WGS) entry which is preliminary data.</text>
</comment>
<feature type="domain" description="F-box" evidence="1">
    <location>
        <begin position="3"/>
        <end position="43"/>
    </location>
</feature>
<dbReference type="SUPFAM" id="SSF81383">
    <property type="entry name" value="F-box domain"/>
    <property type="match status" value="1"/>
</dbReference>
<dbReference type="AlphaFoldDB" id="A0AAV5EPY9"/>
<dbReference type="Pfam" id="PF12937">
    <property type="entry name" value="F-box-like"/>
    <property type="match status" value="1"/>
</dbReference>
<evidence type="ECO:0000259" key="1">
    <source>
        <dbReference type="Pfam" id="PF12937"/>
    </source>
</evidence>
<dbReference type="InterPro" id="IPR036047">
    <property type="entry name" value="F-box-like_dom_sf"/>
</dbReference>
<gene>
    <name evidence="2" type="primary">gb12066</name>
    <name evidence="2" type="ORF">PR202_gb12066</name>
</gene>
<accession>A0AAV5EPY9</accession>
<dbReference type="PANTHER" id="PTHR32133:SF386">
    <property type="entry name" value="F-BOX DOMAIN-CONTAINING PROTEIN"/>
    <property type="match status" value="1"/>
</dbReference>
<sequence>MDEVVDEILVRCPPDDPARLLRAALVCRRWRRIVSDPGFRRRFIERHRAPPMLGFLCNVPDDDLYLTARFVPTLDFRPRRAVGDRRRAVDARHGRVLLHSVPLDKVSFRFDLVVWDPITDEQRALPRLSLHASPWTWNAAVLCAGVGGGCDHLDCHCAPFLVHFVAVFNDRIVSCVFSSETGDWGKPAFFHCPSNGDLRLEPSVLVGNALHFVILFPASTRILQVELATGDMSVIDLPPTFDKQPHILLMTTEDNGLGFATIHQSKVYLWSKVDGIDGDAIWDLSRVIELETLLPTDALSVSISPHVVGFADGIGDIFLGTEVGYFTINPKTNRVKKVVEDAGFFGIFLHKLLHSSVGGHRSPLHKALALRSDVGLFTGMRKTTSSMSSSISNGGGAMVGGVLARI</sequence>
<dbReference type="Proteomes" id="UP001054889">
    <property type="component" value="Unassembled WGS sequence"/>
</dbReference>
<dbReference type="InterPro" id="IPR001810">
    <property type="entry name" value="F-box_dom"/>
</dbReference>
<evidence type="ECO:0000313" key="3">
    <source>
        <dbReference type="Proteomes" id="UP001054889"/>
    </source>
</evidence>
<evidence type="ECO:0000313" key="2">
    <source>
        <dbReference type="EMBL" id="GJN24330.1"/>
    </source>
</evidence>
<organism evidence="2 3">
    <name type="scientific">Eleusine coracana subsp. coracana</name>
    <dbReference type="NCBI Taxonomy" id="191504"/>
    <lineage>
        <taxon>Eukaryota</taxon>
        <taxon>Viridiplantae</taxon>
        <taxon>Streptophyta</taxon>
        <taxon>Embryophyta</taxon>
        <taxon>Tracheophyta</taxon>
        <taxon>Spermatophyta</taxon>
        <taxon>Magnoliopsida</taxon>
        <taxon>Liliopsida</taxon>
        <taxon>Poales</taxon>
        <taxon>Poaceae</taxon>
        <taxon>PACMAD clade</taxon>
        <taxon>Chloridoideae</taxon>
        <taxon>Cynodonteae</taxon>
        <taxon>Eleusininae</taxon>
        <taxon>Eleusine</taxon>
    </lineage>
</organism>
<dbReference type="EMBL" id="BQKI01000077">
    <property type="protein sequence ID" value="GJN24330.1"/>
    <property type="molecule type" value="Genomic_DNA"/>
</dbReference>
<dbReference type="Gene3D" id="1.20.1280.50">
    <property type="match status" value="1"/>
</dbReference>
<reference evidence="2" key="2">
    <citation type="submission" date="2021-12" db="EMBL/GenBank/DDBJ databases">
        <title>Resequencing data analysis of finger millet.</title>
        <authorList>
            <person name="Hatakeyama M."/>
            <person name="Aluri S."/>
            <person name="Balachadran M.T."/>
            <person name="Sivarajan S.R."/>
            <person name="Poveda L."/>
            <person name="Shimizu-Inatsugi R."/>
            <person name="Schlapbach R."/>
            <person name="Sreeman S.M."/>
            <person name="Shimizu K.K."/>
        </authorList>
    </citation>
    <scope>NUCLEOTIDE SEQUENCE</scope>
</reference>
<dbReference type="PANTHER" id="PTHR32133">
    <property type="entry name" value="OS07G0120400 PROTEIN"/>
    <property type="match status" value="1"/>
</dbReference>
<proteinExistence type="predicted"/>